<dbReference type="Gene3D" id="3.10.180.10">
    <property type="entry name" value="2,3-Dihydroxybiphenyl 1,2-Dioxygenase, domain 1"/>
    <property type="match status" value="1"/>
</dbReference>
<dbReference type="EMBL" id="CP000747">
    <property type="protein sequence ID" value="ACG76427.1"/>
    <property type="molecule type" value="Genomic_DNA"/>
</dbReference>
<dbReference type="PROSITE" id="PS51819">
    <property type="entry name" value="VOC"/>
    <property type="match status" value="1"/>
</dbReference>
<dbReference type="KEGG" id="pzu:PHZ_c0013"/>
<dbReference type="OrthoDB" id="9788468at2"/>
<dbReference type="Proteomes" id="UP000001868">
    <property type="component" value="Chromosome"/>
</dbReference>
<keyword evidence="2" id="KW-0456">Lyase</keyword>
<dbReference type="eggNOG" id="COG0346">
    <property type="taxonomic scope" value="Bacteria"/>
</dbReference>
<gene>
    <name evidence="2" type="ordered locus">PHZ_c0013</name>
</gene>
<dbReference type="InterPro" id="IPR037523">
    <property type="entry name" value="VOC_core"/>
</dbReference>
<sequence>MLDAPGFSFHHLGVACRDIDREREGWLRLGYALEGEAFTDPVQKIHGCFIIGPGPRLELLAPAAEGSPVEGYLQRGTKFYHQAFEARDFDGALQALQGRGLRVTAGPVPAVAFGGRRIAFLMTPTLNLIEIIEAAT</sequence>
<dbReference type="AlphaFoldDB" id="B4RBG7"/>
<keyword evidence="3" id="KW-1185">Reference proteome</keyword>
<organism evidence="2 3">
    <name type="scientific">Phenylobacterium zucineum (strain HLK1)</name>
    <dbReference type="NCBI Taxonomy" id="450851"/>
    <lineage>
        <taxon>Bacteria</taxon>
        <taxon>Pseudomonadati</taxon>
        <taxon>Pseudomonadota</taxon>
        <taxon>Alphaproteobacteria</taxon>
        <taxon>Caulobacterales</taxon>
        <taxon>Caulobacteraceae</taxon>
        <taxon>Phenylobacterium</taxon>
    </lineage>
</organism>
<protein>
    <submittedName>
        <fullName evidence="2">Lactoylglutathione lyase</fullName>
    </submittedName>
</protein>
<reference evidence="2 3" key="1">
    <citation type="journal article" date="2008" name="BMC Genomics">
        <title>Complete genome of Phenylobacterium zucineum - a novel facultative intracellular bacterium isolated from human erythroleukemia cell line K562.</title>
        <authorList>
            <person name="Luo Y."/>
            <person name="Xu X."/>
            <person name="Ding Z."/>
            <person name="Liu Z."/>
            <person name="Zhang B."/>
            <person name="Yan Z."/>
            <person name="Sun J."/>
            <person name="Hu S."/>
            <person name="Hu X."/>
        </authorList>
    </citation>
    <scope>NUCLEOTIDE SEQUENCE [LARGE SCALE GENOMIC DNA]</scope>
    <source>
        <strain evidence="2 3">HLK1</strain>
    </source>
</reference>
<dbReference type="RefSeq" id="WP_012520575.1">
    <property type="nucleotide sequence ID" value="NC_011144.1"/>
</dbReference>
<dbReference type="GO" id="GO:0016829">
    <property type="term" value="F:lyase activity"/>
    <property type="evidence" value="ECO:0007669"/>
    <property type="project" value="UniProtKB-KW"/>
</dbReference>
<name>B4RBG7_PHEZH</name>
<feature type="domain" description="VOC" evidence="1">
    <location>
        <begin position="8"/>
        <end position="134"/>
    </location>
</feature>
<dbReference type="SUPFAM" id="SSF54593">
    <property type="entry name" value="Glyoxalase/Bleomycin resistance protein/Dihydroxybiphenyl dioxygenase"/>
    <property type="match status" value="1"/>
</dbReference>
<evidence type="ECO:0000313" key="3">
    <source>
        <dbReference type="Proteomes" id="UP000001868"/>
    </source>
</evidence>
<evidence type="ECO:0000313" key="2">
    <source>
        <dbReference type="EMBL" id="ACG76427.1"/>
    </source>
</evidence>
<accession>B4RBG7</accession>
<evidence type="ECO:0000259" key="1">
    <source>
        <dbReference type="PROSITE" id="PS51819"/>
    </source>
</evidence>
<dbReference type="HOGENOM" id="CLU_046006_5_4_5"/>
<dbReference type="InterPro" id="IPR029068">
    <property type="entry name" value="Glyas_Bleomycin-R_OHBP_Dase"/>
</dbReference>
<dbReference type="STRING" id="450851.PHZ_c0013"/>
<proteinExistence type="predicted"/>
<dbReference type="Pfam" id="PF13669">
    <property type="entry name" value="Glyoxalase_4"/>
    <property type="match status" value="1"/>
</dbReference>